<dbReference type="SUPFAM" id="SSF75471">
    <property type="entry name" value="YhbY-like"/>
    <property type="match status" value="1"/>
</dbReference>
<protein>
    <recommendedName>
        <fullName evidence="3">CRM domain-containing protein</fullName>
    </recommendedName>
</protein>
<feature type="domain" description="CRM" evidence="3">
    <location>
        <begin position="37"/>
        <end position="136"/>
    </location>
</feature>
<dbReference type="PANTHER" id="PTHR31426">
    <property type="entry name" value="GROUP II INTRON SPLICING FACTOR CRS1-LIKE"/>
    <property type="match status" value="1"/>
</dbReference>
<gene>
    <name evidence="4" type="ORF">Dsin_018454</name>
</gene>
<accession>A0AAE0A6S6</accession>
<dbReference type="PANTHER" id="PTHR31426:SF2">
    <property type="entry name" value="OS01G0958400 PROTEIN"/>
    <property type="match status" value="1"/>
</dbReference>
<comment type="caution">
    <text evidence="4">The sequence shown here is derived from an EMBL/GenBank/DDBJ whole genome shotgun (WGS) entry which is preliminary data.</text>
</comment>
<evidence type="ECO:0000256" key="2">
    <source>
        <dbReference type="PROSITE-ProRule" id="PRU00626"/>
    </source>
</evidence>
<evidence type="ECO:0000256" key="1">
    <source>
        <dbReference type="ARBA" id="ARBA00022884"/>
    </source>
</evidence>
<evidence type="ECO:0000259" key="3">
    <source>
        <dbReference type="PROSITE" id="PS51295"/>
    </source>
</evidence>
<dbReference type="InterPro" id="IPR035920">
    <property type="entry name" value="YhbY-like_sf"/>
</dbReference>
<dbReference type="GO" id="GO:0003723">
    <property type="term" value="F:RNA binding"/>
    <property type="evidence" value="ECO:0007669"/>
    <property type="project" value="UniProtKB-UniRule"/>
</dbReference>
<keyword evidence="5" id="KW-1185">Reference proteome</keyword>
<dbReference type="PROSITE" id="PS51295">
    <property type="entry name" value="CRM"/>
    <property type="match status" value="1"/>
</dbReference>
<name>A0AAE0A6S6_9ROSI</name>
<dbReference type="InterPro" id="IPR040286">
    <property type="entry name" value="At3g25440-like"/>
</dbReference>
<dbReference type="EMBL" id="JANJYJ010000006">
    <property type="protein sequence ID" value="KAK3204408.1"/>
    <property type="molecule type" value="Genomic_DNA"/>
</dbReference>
<evidence type="ECO:0000313" key="4">
    <source>
        <dbReference type="EMBL" id="KAK3204408.1"/>
    </source>
</evidence>
<sequence length="194" mass="22666">MFRYFKKGCFEKDSDGYGDGEEVHFADTHKVDPPKKKKWQTKKCIKLRRRGKPQTRGTHPRHLNVKASTTNLTRFLGDPKKHETVKVFCKPCKPGQVHEYAEEISRLSGRIPIQIIRDDTIIFYRGKNYLQPEIMSPIDTLSKKRALEKSKYEQSLESFIAMAEKELELYYRHLALYGDPNLGRFNNGNSICRK</sequence>
<organism evidence="4 5">
    <name type="scientific">Dipteronia sinensis</name>
    <dbReference type="NCBI Taxonomy" id="43782"/>
    <lineage>
        <taxon>Eukaryota</taxon>
        <taxon>Viridiplantae</taxon>
        <taxon>Streptophyta</taxon>
        <taxon>Embryophyta</taxon>
        <taxon>Tracheophyta</taxon>
        <taxon>Spermatophyta</taxon>
        <taxon>Magnoliopsida</taxon>
        <taxon>eudicotyledons</taxon>
        <taxon>Gunneridae</taxon>
        <taxon>Pentapetalae</taxon>
        <taxon>rosids</taxon>
        <taxon>malvids</taxon>
        <taxon>Sapindales</taxon>
        <taxon>Sapindaceae</taxon>
        <taxon>Hippocastanoideae</taxon>
        <taxon>Acereae</taxon>
        <taxon>Dipteronia</taxon>
    </lineage>
</organism>
<dbReference type="Gene3D" id="3.30.110.60">
    <property type="entry name" value="YhbY-like"/>
    <property type="match status" value="1"/>
</dbReference>
<reference evidence="4" key="1">
    <citation type="journal article" date="2023" name="Plant J.">
        <title>Genome sequences and population genomics provide insights into the demographic history, inbreeding, and mutation load of two 'living fossil' tree species of Dipteronia.</title>
        <authorList>
            <person name="Feng Y."/>
            <person name="Comes H.P."/>
            <person name="Chen J."/>
            <person name="Zhu S."/>
            <person name="Lu R."/>
            <person name="Zhang X."/>
            <person name="Li P."/>
            <person name="Qiu J."/>
            <person name="Olsen K.M."/>
            <person name="Qiu Y."/>
        </authorList>
    </citation>
    <scope>NUCLEOTIDE SEQUENCE</scope>
    <source>
        <strain evidence="4">NBL</strain>
    </source>
</reference>
<keyword evidence="1 2" id="KW-0694">RNA-binding</keyword>
<evidence type="ECO:0000313" key="5">
    <source>
        <dbReference type="Proteomes" id="UP001281410"/>
    </source>
</evidence>
<proteinExistence type="predicted"/>
<dbReference type="Proteomes" id="UP001281410">
    <property type="component" value="Unassembled WGS sequence"/>
</dbReference>
<dbReference type="AlphaFoldDB" id="A0AAE0A6S6"/>
<dbReference type="InterPro" id="IPR001890">
    <property type="entry name" value="RNA-binding_CRM"/>
</dbReference>